<dbReference type="PANTHER" id="PTHR42956">
    <property type="entry name" value="NITROGENASE IRON-MOLYBDENUM COFACTOR BIOSYNTHESIS PROTEIN NIFE"/>
    <property type="match status" value="1"/>
</dbReference>
<keyword evidence="1 2" id="KW-0535">Nitrogen fixation</keyword>
<dbReference type="Proteomes" id="UP000182584">
    <property type="component" value="Unassembled WGS sequence"/>
</dbReference>
<dbReference type="EMBL" id="FOGJ01000018">
    <property type="protein sequence ID" value="SES07256.1"/>
    <property type="molecule type" value="Genomic_DNA"/>
</dbReference>
<evidence type="ECO:0000256" key="2">
    <source>
        <dbReference type="RuleBase" id="RU004021"/>
    </source>
</evidence>
<comment type="similarity">
    <text evidence="2">Belongs to the NifD/NifK/NifE/NifN family.</text>
</comment>
<evidence type="ECO:0000259" key="3">
    <source>
        <dbReference type="Pfam" id="PF00148"/>
    </source>
</evidence>
<dbReference type="SUPFAM" id="SSF53807">
    <property type="entry name" value="Helical backbone' metal receptor"/>
    <property type="match status" value="1"/>
</dbReference>
<evidence type="ECO:0000313" key="5">
    <source>
        <dbReference type="Proteomes" id="UP000182584"/>
    </source>
</evidence>
<accession>A0A1H9UCT6</accession>
<dbReference type="GO" id="GO:0016163">
    <property type="term" value="F:nitrogenase activity"/>
    <property type="evidence" value="ECO:0007669"/>
    <property type="project" value="InterPro"/>
</dbReference>
<dbReference type="InterPro" id="IPR000318">
    <property type="entry name" value="Nase_comp1_CS"/>
</dbReference>
<dbReference type="AlphaFoldDB" id="A0A1H9UCT6"/>
<dbReference type="Gene3D" id="3.40.50.1980">
    <property type="entry name" value="Nitrogenase molybdenum iron protein domain"/>
    <property type="match status" value="3"/>
</dbReference>
<dbReference type="RefSeq" id="WP_074757007.1">
    <property type="nucleotide sequence ID" value="NZ_FOGJ01000018.1"/>
</dbReference>
<dbReference type="PANTHER" id="PTHR42956:SF1">
    <property type="entry name" value="NITROGENASE IRON-MOLYBDENUM COFACTOR BIOSYNTHESIS PROTEIN NIFE"/>
    <property type="match status" value="1"/>
</dbReference>
<organism evidence="4 5">
    <name type="scientific">Butyrivibrio fibrisolvens</name>
    <dbReference type="NCBI Taxonomy" id="831"/>
    <lineage>
        <taxon>Bacteria</taxon>
        <taxon>Bacillati</taxon>
        <taxon>Bacillota</taxon>
        <taxon>Clostridia</taxon>
        <taxon>Lachnospirales</taxon>
        <taxon>Lachnospiraceae</taxon>
        <taxon>Butyrivibrio</taxon>
    </lineage>
</organism>
<evidence type="ECO:0000256" key="1">
    <source>
        <dbReference type="ARBA" id="ARBA00023231"/>
    </source>
</evidence>
<gene>
    <name evidence="4" type="ORF">SAMN04487884_11829</name>
</gene>
<dbReference type="Pfam" id="PF00148">
    <property type="entry name" value="Oxidored_nitro"/>
    <property type="match status" value="1"/>
</dbReference>
<evidence type="ECO:0000313" key="4">
    <source>
        <dbReference type="EMBL" id="SES07256.1"/>
    </source>
</evidence>
<proteinExistence type="inferred from homology"/>
<dbReference type="InterPro" id="IPR049939">
    <property type="entry name" value="NifE-like"/>
</dbReference>
<reference evidence="4 5" key="1">
    <citation type="submission" date="2016-10" db="EMBL/GenBank/DDBJ databases">
        <authorList>
            <person name="de Groot N.N."/>
        </authorList>
    </citation>
    <scope>NUCLEOTIDE SEQUENCE [LARGE SCALE GENOMIC DNA]</scope>
    <source>
        <strain evidence="4 5">AR40</strain>
    </source>
</reference>
<sequence length="538" mass="60516">MSDTKTNIIHVNKFLHDFDNREPKSREYTRNTTNAYGGNLDDMLSGACSGCLKKCNRDFTQAIYCQNTVSTLLSMSIKGSVIIMHGPIGCGSQNHSQESKLKLALKQRGLDPEEAIWLSSNMSEDDVVLGGEKPLKAAIKKADTLYNPTCIFILNSCAPGVIGDDIEGIIDSVRDETKAILVPLHCPGFMAKVFTSAYDVVYHGVLRNFKFTHDDGEFGLDHNSPDYLAKKKELEERKKKTVNIYVASSISAFDEKEMIRLLNKLGLYVRTVIEYNSPEELKDVTNAALNVCLCHVHDIYFVEFLKEKYGMPYVTPSIPIGISSTNSFIRDIAAFFGLEKEAEELIEEESRKVLKAVEPIKNRLQGKTAVVSGGYLRIGSTALLLNDIGIQVLGFRHFNYDEFGNELFKEVRERIGNVTNSVSTQASELVNLLKRLKPDLCITHTGAGVWVEKSGIPTLTLFSENFSYFGYNGVFEVARRVERTLANGKFSRNLKDNVELPFRKEWYLKDPYHYITDFKQNNTGKSYSEVYAKEENPA</sequence>
<feature type="domain" description="Nitrogenase/oxidoreductase component 1" evidence="3">
    <location>
        <begin position="65"/>
        <end position="485"/>
    </location>
</feature>
<dbReference type="InterPro" id="IPR000510">
    <property type="entry name" value="Nase/OxRdtase_comp1"/>
</dbReference>
<protein>
    <submittedName>
        <fullName evidence="4">Nitrogenase molybdenum-iron protein alpha chain</fullName>
    </submittedName>
</protein>
<dbReference type="PROSITE" id="PS00699">
    <property type="entry name" value="NITROGENASE_1_1"/>
    <property type="match status" value="1"/>
</dbReference>
<name>A0A1H9UCT6_BUTFI</name>